<organism evidence="8 9">
    <name type="scientific">Plantactinospora mayteni</name>
    <dbReference type="NCBI Taxonomy" id="566021"/>
    <lineage>
        <taxon>Bacteria</taxon>
        <taxon>Bacillati</taxon>
        <taxon>Actinomycetota</taxon>
        <taxon>Actinomycetes</taxon>
        <taxon>Micromonosporales</taxon>
        <taxon>Micromonosporaceae</taxon>
        <taxon>Plantactinospora</taxon>
    </lineage>
</organism>
<dbReference type="InterPro" id="IPR013968">
    <property type="entry name" value="PKS_KR"/>
</dbReference>
<dbReference type="InterPro" id="IPR016036">
    <property type="entry name" value="Malonyl_transacylase_ACP-bd"/>
</dbReference>
<dbReference type="Pfam" id="PF00550">
    <property type="entry name" value="PP-binding"/>
    <property type="match status" value="1"/>
</dbReference>
<dbReference type="SMART" id="SM00825">
    <property type="entry name" value="PKS_KS"/>
    <property type="match status" value="1"/>
</dbReference>
<feature type="active site" description="Proton acceptor; for dehydratase activity" evidence="4">
    <location>
        <position position="1353"/>
    </location>
</feature>
<feature type="domain" description="Carrier" evidence="5">
    <location>
        <begin position="1694"/>
        <end position="1769"/>
    </location>
</feature>
<evidence type="ECO:0000256" key="2">
    <source>
        <dbReference type="ARBA" id="ARBA00022553"/>
    </source>
</evidence>
<dbReference type="InterPro" id="IPR001227">
    <property type="entry name" value="Ac_transferase_dom_sf"/>
</dbReference>
<evidence type="ECO:0000259" key="7">
    <source>
        <dbReference type="PROSITE" id="PS52019"/>
    </source>
</evidence>
<protein>
    <recommendedName>
        <fullName evidence="10">Acyl transferase domain-containing protein</fullName>
    </recommendedName>
</protein>
<feature type="active site" description="Proton donor; for dehydratase activity" evidence="4">
    <location>
        <position position="1520"/>
    </location>
</feature>
<dbReference type="EMBL" id="BONX01000004">
    <property type="protein sequence ID" value="GIG94460.1"/>
    <property type="molecule type" value="Genomic_DNA"/>
</dbReference>
<evidence type="ECO:0000256" key="4">
    <source>
        <dbReference type="PROSITE-ProRule" id="PRU01363"/>
    </source>
</evidence>
<dbReference type="InterPro" id="IPR042104">
    <property type="entry name" value="PKS_dehydratase_sf"/>
</dbReference>
<sequence length="1772" mass="185757">MPERHRDDVPHDDPHPDDLVAIIGLAARLPGARDAAGYWSNLATGRESVTFPSDDELRAVGVSAAALADPQYVKAVAEPPDLELFDAEFFRFSPRDATVLDPQIRMFLETSHTAIENAGYDPARIDGSVGVYGAAGATAYLDAHVGRRYDRVIPTSSMADGVLSMPDYLATHVAYRFGFRGPAMTVSTACSSSALATHLACQALRTGECDVAIAGGSDLEAPVHHGYRWDSGGPFSPDGHCRPFDQAAAGTIFGSGAAAVVLKRLGDAVADGDHVWAVIRGSAVNNDGAVKAGFAAPGIPGQAAVVTEAMRVAATDPVDVSYLEAHATGTPVGDPIEVAALAKAYRSLGTSPHGIVLSSVKGNIGHLGHAAGIASLVKVALCLAHERRAGTANFTDPNPRLRLADTPFVIRAAATPWPRVAGRPRVAGLSSLGIGGTNVHLVVAEGPAPVRTLAPDRPQVIVWSGSGDGAVRDYEPQLADHLRRHGDAAFADTVATLQDGRTAHPVRSAAVVADATDAVAALDTGRLVRGHSRQEPRQVAFLFPGQAAQRTRMAIGLYDADPVFTATMESCLELFARVGVDLRDVWREAGDDELADTAIAQPLIFAVEYALAAMWRSWGIHPDVVLGHSVGELTAAAVAGVCDLPAATRLVAARAAAMAAMPPGGMLAVAAGPAEVSLPEGVVVAVVNGARQTVLAGDPDQLRAVADELRAVGIRSRPLRTSHAFHSPAMAPAVDRFAVAFDNVTLAEPVVPMISAATGEPVGAQARDPLFWAGQVRQPVRFDRALDHLAATPGWTLLEVGPGDTLVTSARQHQQLGAADLLTVATLPVGPAGTDDPTADHRSALAAAATLWTQGHPVEWSAVRGNVPVRRLPLPTYRYQRTRHWIDHQPEPAAPQAVEPAAPQVTPLSRLTWVERPRIGTGGDGRGVSALALLPADETVGRPAVLALQQAGYRVTIARTGNGYAETGGEFQVRPDQFGDLDLVLAAMAAHAASPRLLVHGLGLAEPPPLVPDRADDGLAESFHSLTALVQRGVRHRTVTGVLVLTTRSVDVTGVEALDPMKATLHGAIRTLARESPGLTCRLIDVATPFADEDLAAEIVSGSAEPVVALRGPTRWERVEQPYQPSVPAAALRRRGVYLLTGGLGGLGLAVAREMAATGLAPHLVLAGRRGLPHAGDPGAEVVRAAIAECERLGATVRVERCDIADLRATRRLFDTVRAQHGPVQGIVHLAGVAGDGMLLVRNRADADAVLRPKVAGTLVLAEVLRGHPPVDFVVTFSSRAALGGLIGSGDYAAGNAFADALSRLLSRTGVPALSVNWPAWHTAGMAARPPVPVTGTDWTTEVSQDSPVVDEHRIGKRAVMPGTGFLDLVLRGFGALTASEEAAGVVLTDVTFERPMVVTRPRRVTVAFQPGDAAWQFTVHSTELPDGAAVRHATGAVAVLTGATPRPPERLTALRDRLSKPAPEDVDTTGVVTFGPRWDNVVRTTADPERDGELLVELALAEPFHDDVADFAVHPALLDNATAVVTAFDPGSSYLPFCYQRCEIFRRFPAAIVSHVRHRPGTSGLIRADVDIYGTDGEPLAHLEGFTMRQVDSAEFAVDPAVGLRPPAVDGIDPAVGGRLLLSLLGGRHPYQVAVRPYEAGRPVAIPGTPPPSTPVPVAPALRHHAMPLPAVPLPAVPPSPVDTPVSPGSVPSGAEPVRGRLAALWTDVLGVPSPAVDDDFFERGGNSLTAVELMSRVKAEFGVQLSVITLFDHPTLAAFADALIAEGPLT</sequence>
<dbReference type="Gene3D" id="3.30.70.3290">
    <property type="match status" value="1"/>
</dbReference>
<dbReference type="Pfam" id="PF00109">
    <property type="entry name" value="ketoacyl-synt"/>
    <property type="match status" value="1"/>
</dbReference>
<evidence type="ECO:0000259" key="5">
    <source>
        <dbReference type="PROSITE" id="PS50075"/>
    </source>
</evidence>
<dbReference type="InterPro" id="IPR032821">
    <property type="entry name" value="PKS_assoc"/>
</dbReference>
<dbReference type="InterPro" id="IPR016035">
    <property type="entry name" value="Acyl_Trfase/lysoPLipase"/>
</dbReference>
<dbReference type="InterPro" id="IPR014031">
    <property type="entry name" value="Ketoacyl_synth_C"/>
</dbReference>
<dbReference type="PANTHER" id="PTHR43775:SF37">
    <property type="entry name" value="SI:DKEY-61P9.11"/>
    <property type="match status" value="1"/>
</dbReference>
<reference evidence="8 9" key="1">
    <citation type="submission" date="2021-01" db="EMBL/GenBank/DDBJ databases">
        <title>Whole genome shotgun sequence of Plantactinospora mayteni NBRC 109088.</title>
        <authorList>
            <person name="Komaki H."/>
            <person name="Tamura T."/>
        </authorList>
    </citation>
    <scope>NUCLEOTIDE SEQUENCE [LARGE SCALE GENOMIC DNA]</scope>
    <source>
        <strain evidence="8 9">NBRC 109088</strain>
    </source>
</reference>
<dbReference type="PROSITE" id="PS52019">
    <property type="entry name" value="PKS_MFAS_DH"/>
    <property type="match status" value="1"/>
</dbReference>
<dbReference type="Pfam" id="PF21089">
    <property type="entry name" value="PKS_DH_N"/>
    <property type="match status" value="1"/>
</dbReference>
<dbReference type="InterPro" id="IPR020807">
    <property type="entry name" value="PKS_DH"/>
</dbReference>
<dbReference type="Pfam" id="PF00698">
    <property type="entry name" value="Acyl_transf_1"/>
    <property type="match status" value="1"/>
</dbReference>
<evidence type="ECO:0000259" key="6">
    <source>
        <dbReference type="PROSITE" id="PS52004"/>
    </source>
</evidence>
<dbReference type="Gene3D" id="1.10.1200.10">
    <property type="entry name" value="ACP-like"/>
    <property type="match status" value="1"/>
</dbReference>
<dbReference type="Gene3D" id="3.40.366.10">
    <property type="entry name" value="Malonyl-Coenzyme A Acyl Carrier Protein, domain 2"/>
    <property type="match status" value="1"/>
</dbReference>
<dbReference type="InterPro" id="IPR036291">
    <property type="entry name" value="NAD(P)-bd_dom_sf"/>
</dbReference>
<dbReference type="Gene3D" id="3.10.129.110">
    <property type="entry name" value="Polyketide synthase dehydratase"/>
    <property type="match status" value="1"/>
</dbReference>
<dbReference type="RefSeq" id="WP_203856087.1">
    <property type="nucleotide sequence ID" value="NZ_BAAAZQ010000002.1"/>
</dbReference>
<dbReference type="CDD" id="cd00833">
    <property type="entry name" value="PKS"/>
    <property type="match status" value="1"/>
</dbReference>
<evidence type="ECO:0000256" key="1">
    <source>
        <dbReference type="ARBA" id="ARBA00022450"/>
    </source>
</evidence>
<dbReference type="InterPro" id="IPR014030">
    <property type="entry name" value="Ketoacyl_synth_N"/>
</dbReference>
<dbReference type="InterPro" id="IPR049900">
    <property type="entry name" value="PKS_mFAS_DH"/>
</dbReference>
<dbReference type="InterPro" id="IPR009081">
    <property type="entry name" value="PP-bd_ACP"/>
</dbReference>
<name>A0ABQ4EIL3_9ACTN</name>
<dbReference type="InterPro" id="IPR020806">
    <property type="entry name" value="PKS_PP-bd"/>
</dbReference>
<comment type="caution">
    <text evidence="8">The sequence shown here is derived from an EMBL/GenBank/DDBJ whole genome shotgun (WGS) entry which is preliminary data.</text>
</comment>
<dbReference type="InterPro" id="IPR016039">
    <property type="entry name" value="Thiolase-like"/>
</dbReference>
<dbReference type="Pfam" id="PF16197">
    <property type="entry name" value="KAsynt_C_assoc"/>
    <property type="match status" value="1"/>
</dbReference>
<dbReference type="Pfam" id="PF14765">
    <property type="entry name" value="PS-DH"/>
    <property type="match status" value="1"/>
</dbReference>
<dbReference type="SMART" id="SM00827">
    <property type="entry name" value="PKS_AT"/>
    <property type="match status" value="1"/>
</dbReference>
<dbReference type="Pfam" id="PF08659">
    <property type="entry name" value="KR"/>
    <property type="match status" value="1"/>
</dbReference>
<keyword evidence="9" id="KW-1185">Reference proteome</keyword>
<evidence type="ECO:0000313" key="8">
    <source>
        <dbReference type="EMBL" id="GIG94460.1"/>
    </source>
</evidence>
<evidence type="ECO:0008006" key="10">
    <source>
        <dbReference type="Google" id="ProtNLM"/>
    </source>
</evidence>
<feature type="domain" description="PKS/mFAS DH" evidence="7">
    <location>
        <begin position="1322"/>
        <end position="1598"/>
    </location>
</feature>
<evidence type="ECO:0000256" key="3">
    <source>
        <dbReference type="ARBA" id="ARBA00022679"/>
    </source>
</evidence>
<dbReference type="SMART" id="SM00822">
    <property type="entry name" value="PKS_KR"/>
    <property type="match status" value="1"/>
</dbReference>
<dbReference type="SMART" id="SM00826">
    <property type="entry name" value="PKS_DH"/>
    <property type="match status" value="1"/>
</dbReference>
<dbReference type="InterPro" id="IPR020841">
    <property type="entry name" value="PKS_Beta-ketoAc_synthase_dom"/>
</dbReference>
<dbReference type="SUPFAM" id="SSF53901">
    <property type="entry name" value="Thiolase-like"/>
    <property type="match status" value="1"/>
</dbReference>
<dbReference type="InterPro" id="IPR036736">
    <property type="entry name" value="ACP-like_sf"/>
</dbReference>
<dbReference type="InterPro" id="IPR049551">
    <property type="entry name" value="PKS_DH_C"/>
</dbReference>
<dbReference type="PANTHER" id="PTHR43775">
    <property type="entry name" value="FATTY ACID SYNTHASE"/>
    <property type="match status" value="1"/>
</dbReference>
<keyword evidence="3" id="KW-0808">Transferase</keyword>
<evidence type="ECO:0000313" key="9">
    <source>
        <dbReference type="Proteomes" id="UP000621500"/>
    </source>
</evidence>
<keyword evidence="2" id="KW-0597">Phosphoprotein</keyword>
<dbReference type="InterPro" id="IPR057326">
    <property type="entry name" value="KR_dom"/>
</dbReference>
<dbReference type="PROSITE" id="PS50075">
    <property type="entry name" value="CARRIER"/>
    <property type="match status" value="1"/>
</dbReference>
<feature type="domain" description="Ketosynthase family 3 (KS3)" evidence="6">
    <location>
        <begin position="17"/>
        <end position="445"/>
    </location>
</feature>
<feature type="region of interest" description="C-terminal hotdog fold" evidence="4">
    <location>
        <begin position="1459"/>
        <end position="1598"/>
    </location>
</feature>
<gene>
    <name evidence="8" type="ORF">Pma05_10330</name>
</gene>
<accession>A0ABQ4EIL3</accession>
<dbReference type="SUPFAM" id="SSF55048">
    <property type="entry name" value="Probable ACP-binding domain of malonyl-CoA ACP transacylase"/>
    <property type="match status" value="1"/>
</dbReference>
<dbReference type="Proteomes" id="UP000621500">
    <property type="component" value="Unassembled WGS sequence"/>
</dbReference>
<dbReference type="Gene3D" id="3.40.47.10">
    <property type="match status" value="1"/>
</dbReference>
<dbReference type="SUPFAM" id="SSF52151">
    <property type="entry name" value="FabD/lysophospholipase-like"/>
    <property type="match status" value="1"/>
</dbReference>
<dbReference type="InterPro" id="IPR050091">
    <property type="entry name" value="PKS_NRPS_Biosynth_Enz"/>
</dbReference>
<dbReference type="PROSITE" id="PS52004">
    <property type="entry name" value="KS3_2"/>
    <property type="match status" value="1"/>
</dbReference>
<dbReference type="Gene3D" id="3.40.50.720">
    <property type="entry name" value="NAD(P)-binding Rossmann-like Domain"/>
    <property type="match status" value="1"/>
</dbReference>
<dbReference type="SUPFAM" id="SSF47336">
    <property type="entry name" value="ACP-like"/>
    <property type="match status" value="1"/>
</dbReference>
<dbReference type="InterPro" id="IPR014043">
    <property type="entry name" value="Acyl_transferase_dom"/>
</dbReference>
<feature type="region of interest" description="N-terminal hotdog fold" evidence="4">
    <location>
        <begin position="1322"/>
        <end position="1445"/>
    </location>
</feature>
<dbReference type="InterPro" id="IPR049552">
    <property type="entry name" value="PKS_DH_N"/>
</dbReference>
<dbReference type="Pfam" id="PF02801">
    <property type="entry name" value="Ketoacyl-synt_C"/>
    <property type="match status" value="1"/>
</dbReference>
<dbReference type="SUPFAM" id="SSF51735">
    <property type="entry name" value="NAD(P)-binding Rossmann-fold domains"/>
    <property type="match status" value="2"/>
</dbReference>
<dbReference type="SMART" id="SM00823">
    <property type="entry name" value="PKS_PP"/>
    <property type="match status" value="1"/>
</dbReference>
<keyword evidence="1" id="KW-0596">Phosphopantetheine</keyword>
<proteinExistence type="predicted"/>